<dbReference type="SUPFAM" id="SSF111369">
    <property type="entry name" value="HlyD-like secretion proteins"/>
    <property type="match status" value="1"/>
</dbReference>
<dbReference type="Gene3D" id="2.40.50.100">
    <property type="match status" value="1"/>
</dbReference>
<dbReference type="PROSITE" id="PS51257">
    <property type="entry name" value="PROKAR_LIPOPROTEIN"/>
    <property type="match status" value="1"/>
</dbReference>
<dbReference type="PANTHER" id="PTHR30469:SF36">
    <property type="entry name" value="BLL3903 PROTEIN"/>
    <property type="match status" value="1"/>
</dbReference>
<dbReference type="GO" id="GO:1990281">
    <property type="term" value="C:efflux pump complex"/>
    <property type="evidence" value="ECO:0007669"/>
    <property type="project" value="TreeGrafter"/>
</dbReference>
<dbReference type="InterPro" id="IPR006143">
    <property type="entry name" value="RND_pump_MFP"/>
</dbReference>
<dbReference type="InterPro" id="IPR058637">
    <property type="entry name" value="YknX-like_C"/>
</dbReference>
<sequence length="284" mass="30320">MKKIVLLAIAVIFTGLLTACNQEDETNKDKKDRITPVETAQAIQEDLVIEKEIYGRTQPASQTPVMVQVPGEITSLEVENGNTVDENDLIATIAGRNIYAPKAGQVAKLSADEGSVVSNSEPLAVIADLRSLSLQFNVTGDDLALLEKEETYNAVIDGEKHEAKVTSIGSLPNETGLYSIEAAMDNEDAEILPGSFAVLHVPEQKVKDAIIVPTEAIVEESGESFVYVVNNDKAAKINVTVKETQSDKTAIEGEVKKGDQVVTSGQLTLADGSKVNVVKAGNKS</sequence>
<keyword evidence="6" id="KW-1185">Reference proteome</keyword>
<evidence type="ECO:0000256" key="2">
    <source>
        <dbReference type="SAM" id="SignalP"/>
    </source>
</evidence>
<dbReference type="NCBIfam" id="TIGR01730">
    <property type="entry name" value="RND_mfp"/>
    <property type="match status" value="1"/>
</dbReference>
<reference evidence="5" key="1">
    <citation type="journal article" date="2014" name="Int. J. Syst. Evol. Microbiol.">
        <title>Complete genome sequence of Corynebacterium casei LMG S-19264T (=DSM 44701T), isolated from a smear-ripened cheese.</title>
        <authorList>
            <consortium name="US DOE Joint Genome Institute (JGI-PGF)"/>
            <person name="Walter F."/>
            <person name="Albersmeier A."/>
            <person name="Kalinowski J."/>
            <person name="Ruckert C."/>
        </authorList>
    </citation>
    <scope>NUCLEOTIDE SEQUENCE</scope>
    <source>
        <strain evidence="5">CGMCC 1.12754</strain>
    </source>
</reference>
<keyword evidence="2" id="KW-0732">Signal</keyword>
<evidence type="ECO:0000256" key="1">
    <source>
        <dbReference type="ARBA" id="ARBA00009477"/>
    </source>
</evidence>
<evidence type="ECO:0000313" key="6">
    <source>
        <dbReference type="Proteomes" id="UP000622860"/>
    </source>
</evidence>
<feature type="signal peptide" evidence="2">
    <location>
        <begin position="1"/>
        <end position="19"/>
    </location>
</feature>
<feature type="domain" description="YknX-like C-terminal permuted SH3-like" evidence="4">
    <location>
        <begin position="210"/>
        <end position="277"/>
    </location>
</feature>
<comment type="similarity">
    <text evidence="1">Belongs to the membrane fusion protein (MFP) (TC 8.A.1) family.</text>
</comment>
<dbReference type="PANTHER" id="PTHR30469">
    <property type="entry name" value="MULTIDRUG RESISTANCE PROTEIN MDTA"/>
    <property type="match status" value="1"/>
</dbReference>
<dbReference type="Pfam" id="PF25917">
    <property type="entry name" value="BSH_RND"/>
    <property type="match status" value="1"/>
</dbReference>
<feature type="domain" description="Multidrug resistance protein MdtA-like barrel-sandwich hybrid" evidence="3">
    <location>
        <begin position="65"/>
        <end position="126"/>
    </location>
</feature>
<dbReference type="GO" id="GO:0015562">
    <property type="term" value="F:efflux transmembrane transporter activity"/>
    <property type="evidence" value="ECO:0007669"/>
    <property type="project" value="TreeGrafter"/>
</dbReference>
<feature type="chain" id="PRO_5038692496" evidence="2">
    <location>
        <begin position="20"/>
        <end position="284"/>
    </location>
</feature>
<dbReference type="EMBL" id="BMFR01000022">
    <property type="protein sequence ID" value="GGG86003.1"/>
    <property type="molecule type" value="Genomic_DNA"/>
</dbReference>
<evidence type="ECO:0000313" key="5">
    <source>
        <dbReference type="EMBL" id="GGG86003.1"/>
    </source>
</evidence>
<dbReference type="AlphaFoldDB" id="A0A917M9C8"/>
<protein>
    <submittedName>
        <fullName evidence="5">Uncharacterized protein</fullName>
    </submittedName>
</protein>
<dbReference type="Pfam" id="PF25989">
    <property type="entry name" value="YknX_C"/>
    <property type="match status" value="1"/>
</dbReference>
<gene>
    <name evidence="5" type="ORF">GCM10011398_34710</name>
</gene>
<organism evidence="5 6">
    <name type="scientific">Virgibacillus oceani</name>
    <dbReference type="NCBI Taxonomy" id="1479511"/>
    <lineage>
        <taxon>Bacteria</taxon>
        <taxon>Bacillati</taxon>
        <taxon>Bacillota</taxon>
        <taxon>Bacilli</taxon>
        <taxon>Bacillales</taxon>
        <taxon>Bacillaceae</taxon>
        <taxon>Virgibacillus</taxon>
    </lineage>
</organism>
<accession>A0A917M9C8</accession>
<reference evidence="5" key="2">
    <citation type="submission" date="2020-09" db="EMBL/GenBank/DDBJ databases">
        <authorList>
            <person name="Sun Q."/>
            <person name="Zhou Y."/>
        </authorList>
    </citation>
    <scope>NUCLEOTIDE SEQUENCE</scope>
    <source>
        <strain evidence="5">CGMCC 1.12754</strain>
    </source>
</reference>
<dbReference type="InterPro" id="IPR058625">
    <property type="entry name" value="MdtA-like_BSH"/>
</dbReference>
<comment type="caution">
    <text evidence="5">The sequence shown here is derived from an EMBL/GenBank/DDBJ whole genome shotgun (WGS) entry which is preliminary data.</text>
</comment>
<evidence type="ECO:0000259" key="4">
    <source>
        <dbReference type="Pfam" id="PF25989"/>
    </source>
</evidence>
<proteinExistence type="inferred from homology"/>
<evidence type="ECO:0000259" key="3">
    <source>
        <dbReference type="Pfam" id="PF25917"/>
    </source>
</evidence>
<dbReference type="Proteomes" id="UP000622860">
    <property type="component" value="Unassembled WGS sequence"/>
</dbReference>
<dbReference type="RefSeq" id="WP_188456640.1">
    <property type="nucleotide sequence ID" value="NZ_BMFR01000022.1"/>
</dbReference>
<dbReference type="Gene3D" id="2.40.420.20">
    <property type="match status" value="1"/>
</dbReference>
<name>A0A917M9C8_9BACI</name>